<comment type="caution">
    <text evidence="1">The sequence shown here is derived from an EMBL/GenBank/DDBJ whole genome shotgun (WGS) entry which is preliminary data.</text>
</comment>
<reference evidence="1 2" key="1">
    <citation type="submission" date="2010-04" db="EMBL/GenBank/DDBJ databases">
        <authorList>
            <person name="Qin X."/>
            <person name="Bachman B."/>
            <person name="Battles P."/>
            <person name="Bell A."/>
            <person name="Bess C."/>
            <person name="Bickham C."/>
            <person name="Chaboub L."/>
            <person name="Chen D."/>
            <person name="Coyle M."/>
            <person name="Deiros D.R."/>
            <person name="Dinh H."/>
            <person name="Forbes L."/>
            <person name="Fowler G."/>
            <person name="Francisco L."/>
            <person name="Fu Q."/>
            <person name="Gubbala S."/>
            <person name="Hale W."/>
            <person name="Han Y."/>
            <person name="Hemphill L."/>
            <person name="Highlander S.K."/>
            <person name="Hirani K."/>
            <person name="Hogues M."/>
            <person name="Jackson L."/>
            <person name="Jakkamsetti A."/>
            <person name="Javaid M."/>
            <person name="Jiang H."/>
            <person name="Korchina V."/>
            <person name="Kovar C."/>
            <person name="Lara F."/>
            <person name="Lee S."/>
            <person name="Mata R."/>
            <person name="Mathew T."/>
            <person name="Moen C."/>
            <person name="Morales K."/>
            <person name="Munidasa M."/>
            <person name="Nazareth L."/>
            <person name="Ngo R."/>
            <person name="Nguyen L."/>
            <person name="Okwuonu G."/>
            <person name="Ongeri F."/>
            <person name="Patil S."/>
            <person name="Petrosino J."/>
            <person name="Pham C."/>
            <person name="Pham P."/>
            <person name="Pu L.-L."/>
            <person name="Puazo M."/>
            <person name="Raj R."/>
            <person name="Reid J."/>
            <person name="Rouhana J."/>
            <person name="Saada N."/>
            <person name="Shang Y."/>
            <person name="Simmons D."/>
            <person name="Thornton R."/>
            <person name="Warren J."/>
            <person name="Weissenberger G."/>
            <person name="Zhang J."/>
            <person name="Zhang L."/>
            <person name="Zhou C."/>
            <person name="Zhu D."/>
            <person name="Muzny D."/>
            <person name="Worley K."/>
            <person name="Gibbs R."/>
        </authorList>
    </citation>
    <scope>NUCLEOTIDE SEQUENCE [LARGE SCALE GENOMIC DNA]</scope>
    <source>
        <strain evidence="1 2">ATCC 49957</strain>
    </source>
</reference>
<organism evidence="1 2">
    <name type="scientific">Pseudoroseomonas cervicalis ATCC 49957</name>
    <dbReference type="NCBI Taxonomy" id="525371"/>
    <lineage>
        <taxon>Bacteria</taxon>
        <taxon>Pseudomonadati</taxon>
        <taxon>Pseudomonadota</taxon>
        <taxon>Alphaproteobacteria</taxon>
        <taxon>Acetobacterales</taxon>
        <taxon>Roseomonadaceae</taxon>
        <taxon>Roseomonas</taxon>
    </lineage>
</organism>
<keyword evidence="2" id="KW-1185">Reference proteome</keyword>
<proteinExistence type="predicted"/>
<dbReference type="AlphaFoldDB" id="D5RM96"/>
<accession>D5RM96</accession>
<dbReference type="HOGENOM" id="CLU_3103328_0_0_5"/>
<evidence type="ECO:0000313" key="2">
    <source>
        <dbReference type="Proteomes" id="UP000005324"/>
    </source>
</evidence>
<dbReference type="EMBL" id="ADVL01000354">
    <property type="protein sequence ID" value="EFH11569.1"/>
    <property type="molecule type" value="Genomic_DNA"/>
</dbReference>
<gene>
    <name evidence="1" type="ORF">HMPREF0731_2207</name>
</gene>
<evidence type="ECO:0000313" key="1">
    <source>
        <dbReference type="EMBL" id="EFH11569.1"/>
    </source>
</evidence>
<protein>
    <submittedName>
        <fullName evidence="1">Uncharacterized protein</fullName>
    </submittedName>
</protein>
<dbReference type="Proteomes" id="UP000005324">
    <property type="component" value="Unassembled WGS sequence"/>
</dbReference>
<name>D5RM96_9PROT</name>
<sequence length="51" mass="5822">MVMETVPSHAQSFVFRGRSSAVQHGRGRERTQGHYSAIVPAWLHMQNIKFP</sequence>